<feature type="compositionally biased region" description="Basic and acidic residues" evidence="1">
    <location>
        <begin position="698"/>
        <end position="818"/>
    </location>
</feature>
<dbReference type="Proteomes" id="UP001470230">
    <property type="component" value="Unassembled WGS sequence"/>
</dbReference>
<proteinExistence type="predicted"/>
<dbReference type="PANTHER" id="PTHR36812">
    <property type="entry name" value="NEUROFILAMENT TRIPLET M PROTEIN-LIKE PROTEIN"/>
    <property type="match status" value="1"/>
</dbReference>
<dbReference type="PANTHER" id="PTHR36812:SF9">
    <property type="entry name" value="MYB-LIKE PROTEIN X ISOFORM X1"/>
    <property type="match status" value="1"/>
</dbReference>
<sequence>MFTINVKFQKKYIFKYQARKGNLTAGELKSFFCHNEESPFKLDDKHHFVYKSIELEEAFISFFQTNGTEVKDDFTFTKDIRLKAKLSIGAYFYPFQLDMNGHRNTIYVFMMKNTKINEIAKLFQNKLQLSPIKFKYSKSFSKPETMTSNASINSYKVNKFITIILPNFKTFGFKIEQSKIPLFYLNLSYKTPIKVIQGRVADEINKRFKMENHLTPQNIQLFLKKNSPLTNLASQIKLLKEQDKIIHVVIKDAKLPANPSYLFLFPESSVPKLFELDNDVTVENFLNDNVPKSKDASLFCNGEKLKKNQKFSELGITMANLIIVKYKGSKTIITIKLPHESFQIKFKNFYQIRDLKEKVKEKIGSTPFDLFYKDKKLDENKTCRDYGIDGTAEISAQLLKTMSSSGTLLLDNDSSLSIFDTPVEGNPVFFVAKDRRPLSHTFEKKATVAEAKEFIMTSWMVKNIDFLLNGHFISEKTKLSKLPISKKIPIAVVIKDNYNDILQIKEALSMANEVNSLALDMICENNGQIVTFNVKYNPTIGDVLKSIQNKLGISEGHIDIVYHDTVCSDKQMLLSQIEKKGTTHNYNSSEDEESVFIESFDSDSDDSDSSNGSNNSEEENNSSESDQDKKSKSPKKNIKKTKNKESEEDENNEDDSDERDDEENDNKNDDEDEEKPTRKSSDRSKDDKTKQKRRVHFHTTESSETEKEKKKDKGEKEDKKVKNKDKDKYDTVPKKDKNKEKEGTEYKKDRNKDKEINETKKEKSKDKDDTEIMRDKNKSKDKQESKKYEIKQKEKNKDKNDKNDDVNNEDFHEDSIDEDLSRDGNYFYFRLTLESTSTEQDYINLYSKFSNRHLRRVSKLKIKDLSDASVLKNSLNPNNSK</sequence>
<dbReference type="EMBL" id="JAPFFF010000005">
    <property type="protein sequence ID" value="KAK8888568.1"/>
    <property type="molecule type" value="Genomic_DNA"/>
</dbReference>
<dbReference type="CDD" id="cd17039">
    <property type="entry name" value="Ubl_ubiquitin_like"/>
    <property type="match status" value="1"/>
</dbReference>
<name>A0ABR2KCE9_9EUKA</name>
<keyword evidence="4" id="KW-1185">Reference proteome</keyword>
<gene>
    <name evidence="3" type="ORF">M9Y10_033299</name>
</gene>
<feature type="compositionally biased region" description="Basic and acidic residues" evidence="1">
    <location>
        <begin position="675"/>
        <end position="689"/>
    </location>
</feature>
<dbReference type="InterPro" id="IPR029071">
    <property type="entry name" value="Ubiquitin-like_domsf"/>
</dbReference>
<evidence type="ECO:0000259" key="2">
    <source>
        <dbReference type="Pfam" id="PF00240"/>
    </source>
</evidence>
<feature type="compositionally biased region" description="Basic residues" evidence="1">
    <location>
        <begin position="632"/>
        <end position="642"/>
    </location>
</feature>
<feature type="region of interest" description="Disordered" evidence="1">
    <location>
        <begin position="600"/>
        <end position="818"/>
    </location>
</feature>
<dbReference type="SUPFAM" id="SSF54236">
    <property type="entry name" value="Ubiquitin-like"/>
    <property type="match status" value="1"/>
</dbReference>
<protein>
    <recommendedName>
        <fullName evidence="2">Ubiquitin-like domain-containing protein</fullName>
    </recommendedName>
</protein>
<dbReference type="InterPro" id="IPR000626">
    <property type="entry name" value="Ubiquitin-like_dom"/>
</dbReference>
<dbReference type="Gene3D" id="3.10.20.90">
    <property type="entry name" value="Phosphatidylinositol 3-kinase Catalytic Subunit, Chain A, domain 1"/>
    <property type="match status" value="1"/>
</dbReference>
<reference evidence="3 4" key="1">
    <citation type="submission" date="2024-04" db="EMBL/GenBank/DDBJ databases">
        <title>Tritrichomonas musculus Genome.</title>
        <authorList>
            <person name="Alves-Ferreira E."/>
            <person name="Grigg M."/>
            <person name="Lorenzi H."/>
            <person name="Galac M."/>
        </authorList>
    </citation>
    <scope>NUCLEOTIDE SEQUENCE [LARGE SCALE GENOMIC DNA]</scope>
    <source>
        <strain evidence="3 4">EAF2021</strain>
    </source>
</reference>
<feature type="domain" description="Ubiquitin-like" evidence="2">
    <location>
        <begin position="333"/>
        <end position="393"/>
    </location>
</feature>
<evidence type="ECO:0000313" key="4">
    <source>
        <dbReference type="Proteomes" id="UP001470230"/>
    </source>
</evidence>
<evidence type="ECO:0000313" key="3">
    <source>
        <dbReference type="EMBL" id="KAK8888568.1"/>
    </source>
</evidence>
<dbReference type="Pfam" id="PF00240">
    <property type="entry name" value="ubiquitin"/>
    <property type="match status" value="1"/>
</dbReference>
<accession>A0ABR2KCE9</accession>
<organism evidence="3 4">
    <name type="scientific">Tritrichomonas musculus</name>
    <dbReference type="NCBI Taxonomy" id="1915356"/>
    <lineage>
        <taxon>Eukaryota</taxon>
        <taxon>Metamonada</taxon>
        <taxon>Parabasalia</taxon>
        <taxon>Tritrichomonadida</taxon>
        <taxon>Tritrichomonadidae</taxon>
        <taxon>Tritrichomonas</taxon>
    </lineage>
</organism>
<feature type="compositionally biased region" description="Acidic residues" evidence="1">
    <location>
        <begin position="646"/>
        <end position="674"/>
    </location>
</feature>
<evidence type="ECO:0000256" key="1">
    <source>
        <dbReference type="SAM" id="MobiDB-lite"/>
    </source>
</evidence>
<comment type="caution">
    <text evidence="3">The sequence shown here is derived from an EMBL/GenBank/DDBJ whole genome shotgun (WGS) entry which is preliminary data.</text>
</comment>